<sequence length="52" mass="5766">MAKARPDAERFARALDELTPDEADVVRARYLGGENHHLPKNPRLRAVVAAVT</sequence>
<dbReference type="AlphaFoldDB" id="A0A846X787"/>
<evidence type="ECO:0000313" key="2">
    <source>
        <dbReference type="Proteomes" id="UP000565715"/>
    </source>
</evidence>
<dbReference type="EMBL" id="JAAXOO010000001">
    <property type="protein sequence ID" value="NKY31778.1"/>
    <property type="molecule type" value="Genomic_DNA"/>
</dbReference>
<keyword evidence="2" id="KW-1185">Reference proteome</keyword>
<dbReference type="RefSeq" id="WP_157112571.1">
    <property type="nucleotide sequence ID" value="NZ_JAAXOO010000001.1"/>
</dbReference>
<name>A0A846X787_9NOCA</name>
<reference evidence="1 2" key="1">
    <citation type="submission" date="2020-04" db="EMBL/GenBank/DDBJ databases">
        <title>MicrobeNet Type strains.</title>
        <authorList>
            <person name="Nicholson A.C."/>
        </authorList>
    </citation>
    <scope>NUCLEOTIDE SEQUENCE [LARGE SCALE GENOMIC DNA]</scope>
    <source>
        <strain evidence="1 2">DSM 45078</strain>
    </source>
</reference>
<comment type="caution">
    <text evidence="1">The sequence shown here is derived from an EMBL/GenBank/DDBJ whole genome shotgun (WGS) entry which is preliminary data.</text>
</comment>
<evidence type="ECO:0000313" key="1">
    <source>
        <dbReference type="EMBL" id="NKY31778.1"/>
    </source>
</evidence>
<gene>
    <name evidence="1" type="ORF">HGA13_01630</name>
</gene>
<dbReference type="Proteomes" id="UP000565715">
    <property type="component" value="Unassembled WGS sequence"/>
</dbReference>
<accession>A0A846X787</accession>
<proteinExistence type="predicted"/>
<protein>
    <submittedName>
        <fullName evidence="1">Uncharacterized protein</fullName>
    </submittedName>
</protein>
<organism evidence="1 2">
    <name type="scientific">Nocardia speluncae</name>
    <dbReference type="NCBI Taxonomy" id="419477"/>
    <lineage>
        <taxon>Bacteria</taxon>
        <taxon>Bacillati</taxon>
        <taxon>Actinomycetota</taxon>
        <taxon>Actinomycetes</taxon>
        <taxon>Mycobacteriales</taxon>
        <taxon>Nocardiaceae</taxon>
        <taxon>Nocardia</taxon>
    </lineage>
</organism>